<feature type="domain" description="DUF5652" evidence="2">
    <location>
        <begin position="19"/>
        <end position="77"/>
    </location>
</feature>
<keyword evidence="1" id="KW-1133">Transmembrane helix</keyword>
<sequence>MGEIITIDMGTFLETLTSSFLSLLIVVIIILFVILLKGFAMYRAARKESKGWFWVLLIFETFGILPLLYLIFSKKQNN</sequence>
<evidence type="ECO:0000313" key="3">
    <source>
        <dbReference type="EMBL" id="GAH41028.1"/>
    </source>
</evidence>
<protein>
    <recommendedName>
        <fullName evidence="2">DUF5652 domain-containing protein</fullName>
    </recommendedName>
</protein>
<dbReference type="InterPro" id="IPR043712">
    <property type="entry name" value="DUF5652"/>
</dbReference>
<name>X1H6V8_9ZZZZ</name>
<dbReference type="EMBL" id="BARU01011088">
    <property type="protein sequence ID" value="GAH41028.1"/>
    <property type="molecule type" value="Genomic_DNA"/>
</dbReference>
<feature type="transmembrane region" description="Helical" evidence="1">
    <location>
        <begin position="52"/>
        <end position="72"/>
    </location>
</feature>
<proteinExistence type="predicted"/>
<reference evidence="3" key="1">
    <citation type="journal article" date="2014" name="Front. Microbiol.">
        <title>High frequency of phylogenetically diverse reductive dehalogenase-homologous genes in deep subseafloor sedimentary metagenomes.</title>
        <authorList>
            <person name="Kawai M."/>
            <person name="Futagami T."/>
            <person name="Toyoda A."/>
            <person name="Takaki Y."/>
            <person name="Nishi S."/>
            <person name="Hori S."/>
            <person name="Arai W."/>
            <person name="Tsubouchi T."/>
            <person name="Morono Y."/>
            <person name="Uchiyama I."/>
            <person name="Ito T."/>
            <person name="Fujiyama A."/>
            <person name="Inagaki F."/>
            <person name="Takami H."/>
        </authorList>
    </citation>
    <scope>NUCLEOTIDE SEQUENCE</scope>
    <source>
        <strain evidence="3">Expedition CK06-06</strain>
    </source>
</reference>
<evidence type="ECO:0000256" key="1">
    <source>
        <dbReference type="SAM" id="Phobius"/>
    </source>
</evidence>
<comment type="caution">
    <text evidence="3">The sequence shown here is derived from an EMBL/GenBank/DDBJ whole genome shotgun (WGS) entry which is preliminary data.</text>
</comment>
<evidence type="ECO:0000259" key="2">
    <source>
        <dbReference type="Pfam" id="PF18893"/>
    </source>
</evidence>
<keyword evidence="1" id="KW-0472">Membrane</keyword>
<accession>X1H6V8</accession>
<keyword evidence="1" id="KW-0812">Transmembrane</keyword>
<organism evidence="3">
    <name type="scientific">marine sediment metagenome</name>
    <dbReference type="NCBI Taxonomy" id="412755"/>
    <lineage>
        <taxon>unclassified sequences</taxon>
        <taxon>metagenomes</taxon>
        <taxon>ecological metagenomes</taxon>
    </lineage>
</organism>
<feature type="transmembrane region" description="Helical" evidence="1">
    <location>
        <begin position="20"/>
        <end position="40"/>
    </location>
</feature>
<gene>
    <name evidence="3" type="ORF">S03H2_20923</name>
</gene>
<dbReference type="AlphaFoldDB" id="X1H6V8"/>
<dbReference type="Pfam" id="PF18893">
    <property type="entry name" value="DUF5652"/>
    <property type="match status" value="1"/>
</dbReference>